<evidence type="ECO:0000256" key="2">
    <source>
        <dbReference type="SAM" id="MobiDB-lite"/>
    </source>
</evidence>
<dbReference type="Pfam" id="PF00656">
    <property type="entry name" value="Peptidase_C14"/>
    <property type="match status" value="1"/>
</dbReference>
<feature type="domain" description="Peptidase C14 caspase" evidence="3">
    <location>
        <begin position="50"/>
        <end position="485"/>
    </location>
</feature>
<protein>
    <recommendedName>
        <fullName evidence="3">Peptidase C14 caspase domain-containing protein</fullName>
    </recommendedName>
</protein>
<evidence type="ECO:0000313" key="4">
    <source>
        <dbReference type="EMBL" id="KAL0953662.1"/>
    </source>
</evidence>
<gene>
    <name evidence="4" type="ORF">HGRIS_004863</name>
</gene>
<comment type="similarity">
    <text evidence="1">Belongs to the peptidase C14B family.</text>
</comment>
<comment type="caution">
    <text evidence="4">The sequence shown here is derived from an EMBL/GenBank/DDBJ whole genome shotgun (WGS) entry which is preliminary data.</text>
</comment>
<keyword evidence="5" id="KW-1185">Reference proteome</keyword>
<evidence type="ECO:0000259" key="3">
    <source>
        <dbReference type="Pfam" id="PF00656"/>
    </source>
</evidence>
<feature type="compositionally biased region" description="Low complexity" evidence="2">
    <location>
        <begin position="352"/>
        <end position="363"/>
    </location>
</feature>
<evidence type="ECO:0000313" key="5">
    <source>
        <dbReference type="Proteomes" id="UP001556367"/>
    </source>
</evidence>
<dbReference type="PANTHER" id="PTHR48104">
    <property type="entry name" value="METACASPASE-4"/>
    <property type="match status" value="1"/>
</dbReference>
<dbReference type="InterPro" id="IPR011600">
    <property type="entry name" value="Pept_C14_caspase"/>
</dbReference>
<dbReference type="Gene3D" id="3.40.50.12660">
    <property type="match status" value="1"/>
</dbReference>
<proteinExistence type="inferred from homology"/>
<evidence type="ECO:0000256" key="1">
    <source>
        <dbReference type="ARBA" id="ARBA00009005"/>
    </source>
</evidence>
<accession>A0ABR3JDN0</accession>
<organism evidence="4 5">
    <name type="scientific">Hohenbuehelia grisea</name>
    <dbReference type="NCBI Taxonomy" id="104357"/>
    <lineage>
        <taxon>Eukaryota</taxon>
        <taxon>Fungi</taxon>
        <taxon>Dikarya</taxon>
        <taxon>Basidiomycota</taxon>
        <taxon>Agaricomycotina</taxon>
        <taxon>Agaricomycetes</taxon>
        <taxon>Agaricomycetidae</taxon>
        <taxon>Agaricales</taxon>
        <taxon>Pleurotineae</taxon>
        <taxon>Pleurotaceae</taxon>
        <taxon>Hohenbuehelia</taxon>
    </lineage>
</organism>
<feature type="region of interest" description="Disordered" evidence="2">
    <location>
        <begin position="309"/>
        <end position="381"/>
    </location>
</feature>
<dbReference type="PANTHER" id="PTHR48104:SF30">
    <property type="entry name" value="METACASPASE-1"/>
    <property type="match status" value="1"/>
</dbReference>
<dbReference type="Proteomes" id="UP001556367">
    <property type="component" value="Unassembled WGS sequence"/>
</dbReference>
<name>A0ABR3JDN0_9AGAR</name>
<sequence>MRPRSVLTAFVLSGVAVAAFAAAVTKYKKISAVEAFMTVWAARRRRTGPRKRALLIGINYETKHPRKGLEPLKVAQDDVKSMAKLLKEQYGYDDIRMMTDEEGAGDMKPTRANIERELKRFISDPQPGDHYYFHYSGHADQLPCFDGTEDDNLNEFIIPADCEGEDEDSYIPDDMLREYLVQPLPPGCSLVAVVDTCHSATMLDLPHIRCNATYFPWVSRGKTLSDIPWLTSPQTTLGSLRASSNDLIWLASPEAKKVIRKSSRDTTDVDGCILRQSSTSEILDQGGRVAIQSRSMSLKEQIIVEEEVGMEEEAEPTEPSAPPPSAADSVSDLPARTMSPEPFEPHPHEADTTTSPSLSPSSTMASIPNSPASRPAHLRPKRGVTLKVQIDLKNQDKCEFITTGVVCNSPAVMCSGFNCRPSSPTERPHVVCLSACKDWQASYEGPRGESMTTVLIGILKEDPQPQLKSLLERIGHRLHTSALNRHTEFQKYNEWVDKQPKKRGRRMDTSCFMDPQLSSLKPLDTTAEMLII</sequence>
<dbReference type="InterPro" id="IPR050452">
    <property type="entry name" value="Metacaspase"/>
</dbReference>
<dbReference type="EMBL" id="JASNQZ010000008">
    <property type="protein sequence ID" value="KAL0953662.1"/>
    <property type="molecule type" value="Genomic_DNA"/>
</dbReference>
<reference evidence="5" key="1">
    <citation type="submission" date="2024-06" db="EMBL/GenBank/DDBJ databases">
        <title>Multi-omics analyses provide insights into the biosynthesis of the anticancer antibiotic pleurotin in Hohenbuehelia grisea.</title>
        <authorList>
            <person name="Weaver J.A."/>
            <person name="Alberti F."/>
        </authorList>
    </citation>
    <scope>NUCLEOTIDE SEQUENCE [LARGE SCALE GENOMIC DNA]</scope>
    <source>
        <strain evidence="5">T-177</strain>
    </source>
</reference>